<feature type="transmembrane region" description="Helical" evidence="8">
    <location>
        <begin position="278"/>
        <end position="296"/>
    </location>
</feature>
<dbReference type="Gene3D" id="1.20.1250.20">
    <property type="entry name" value="MFS general substrate transporter like domains"/>
    <property type="match status" value="1"/>
</dbReference>
<organism evidence="10 11">
    <name type="scientific">Saccharata proteae CBS 121410</name>
    <dbReference type="NCBI Taxonomy" id="1314787"/>
    <lineage>
        <taxon>Eukaryota</taxon>
        <taxon>Fungi</taxon>
        <taxon>Dikarya</taxon>
        <taxon>Ascomycota</taxon>
        <taxon>Pezizomycotina</taxon>
        <taxon>Dothideomycetes</taxon>
        <taxon>Dothideomycetes incertae sedis</taxon>
        <taxon>Botryosphaeriales</taxon>
        <taxon>Saccharataceae</taxon>
        <taxon>Saccharata</taxon>
    </lineage>
</organism>
<evidence type="ECO:0000256" key="1">
    <source>
        <dbReference type="ARBA" id="ARBA00004141"/>
    </source>
</evidence>
<gene>
    <name evidence="10" type="ORF">K490DRAFT_42024</name>
</gene>
<dbReference type="OrthoDB" id="6612291at2759"/>
<feature type="region of interest" description="Disordered" evidence="7">
    <location>
        <begin position="502"/>
        <end position="530"/>
    </location>
</feature>
<dbReference type="InterPro" id="IPR005828">
    <property type="entry name" value="MFS_sugar_transport-like"/>
</dbReference>
<dbReference type="Proteomes" id="UP000799776">
    <property type="component" value="Unassembled WGS sequence"/>
</dbReference>
<dbReference type="PANTHER" id="PTHR48022:SF38">
    <property type="entry name" value="MAJOR FACILITATOR SUPERFAMILY (MFS) PROFILE DOMAIN-CONTAINING PROTEIN-RELATED"/>
    <property type="match status" value="1"/>
</dbReference>
<dbReference type="FunFam" id="1.20.1250.20:FF:000134">
    <property type="entry name" value="MFS sugar transporter protein"/>
    <property type="match status" value="1"/>
</dbReference>
<comment type="subcellular location">
    <subcellularLocation>
        <location evidence="1">Membrane</location>
        <topology evidence="1">Multi-pass membrane protein</topology>
    </subcellularLocation>
</comment>
<feature type="transmembrane region" description="Helical" evidence="8">
    <location>
        <begin position="63"/>
        <end position="85"/>
    </location>
</feature>
<keyword evidence="11" id="KW-1185">Reference proteome</keyword>
<keyword evidence="3" id="KW-0813">Transport</keyword>
<dbReference type="PROSITE" id="PS00217">
    <property type="entry name" value="SUGAR_TRANSPORT_2"/>
    <property type="match status" value="1"/>
</dbReference>
<name>A0A9P4HVR4_9PEZI</name>
<dbReference type="InterPro" id="IPR005829">
    <property type="entry name" value="Sugar_transporter_CS"/>
</dbReference>
<evidence type="ECO:0000256" key="7">
    <source>
        <dbReference type="SAM" id="MobiDB-lite"/>
    </source>
</evidence>
<dbReference type="PRINTS" id="PR00171">
    <property type="entry name" value="SUGRTRNSPORT"/>
</dbReference>
<evidence type="ECO:0000256" key="4">
    <source>
        <dbReference type="ARBA" id="ARBA00022692"/>
    </source>
</evidence>
<feature type="transmembrane region" description="Helical" evidence="8">
    <location>
        <begin position="97"/>
        <end position="117"/>
    </location>
</feature>
<evidence type="ECO:0000256" key="8">
    <source>
        <dbReference type="SAM" id="Phobius"/>
    </source>
</evidence>
<dbReference type="EMBL" id="ML978720">
    <property type="protein sequence ID" value="KAF2087342.1"/>
    <property type="molecule type" value="Genomic_DNA"/>
</dbReference>
<sequence length="530" mass="58883">MAKTKAHTSVHNKLVFAFVAIGSLTYGYASSIISSIVGQTGWYLYFDLPQSGETGYDTITTPIVATANGVFSAGGAVTALFMMWFCEAFGRVRSIQLGCLFGLLGGALQGGAVTLAMFQAGRFIMGMCVGVMVVVTPMYLSEMAPPASRGWLVGHHAIFLVFGYMLAGWIGFAMYFAPHEFQWRFPLAFQCLPPLILLAGSFWVPRSPRWLVSKGRNEEAWTVIKRMRQSPDDPNDLEAKEELFQIKEQLRLDKEKLAVYGGSPWRAVFQKKSYRKRMIIGFFTQWGAEFGGPLIINNYQVILYNNLGQTGYMPLLLAAVWLTTAGLIYNPLGAWLHDKVNSRRKMYMTGFIGIVVTTSIEAAMTAQYSGTGNTAGNAVGVLFLFLYLGMQGTFCDTTMYLYVSEIFPTDIRTIGMGWSLFGQFAATIILLQTAPSGFADVGWKYYLVVICWSVVFIPCIYFFWPETARLSLEEIGKNFGDEVAVHVTDASEEDKRRLDQALEEADVTKDGGMIVHEKRNRSSDASKESV</sequence>
<feature type="transmembrane region" description="Helical" evidence="8">
    <location>
        <begin position="348"/>
        <end position="369"/>
    </location>
</feature>
<dbReference type="SUPFAM" id="SSF103473">
    <property type="entry name" value="MFS general substrate transporter"/>
    <property type="match status" value="1"/>
</dbReference>
<keyword evidence="4 8" id="KW-0812">Transmembrane</keyword>
<evidence type="ECO:0000256" key="2">
    <source>
        <dbReference type="ARBA" id="ARBA00010992"/>
    </source>
</evidence>
<evidence type="ECO:0000256" key="6">
    <source>
        <dbReference type="ARBA" id="ARBA00023136"/>
    </source>
</evidence>
<evidence type="ECO:0000313" key="11">
    <source>
        <dbReference type="Proteomes" id="UP000799776"/>
    </source>
</evidence>
<dbReference type="AlphaFoldDB" id="A0A9P4HVR4"/>
<evidence type="ECO:0000256" key="5">
    <source>
        <dbReference type="ARBA" id="ARBA00022989"/>
    </source>
</evidence>
<accession>A0A9P4HVR4</accession>
<dbReference type="InterPro" id="IPR050360">
    <property type="entry name" value="MFS_Sugar_Transporters"/>
</dbReference>
<dbReference type="PROSITE" id="PS50850">
    <property type="entry name" value="MFS"/>
    <property type="match status" value="1"/>
</dbReference>
<comment type="caution">
    <text evidence="10">The sequence shown here is derived from an EMBL/GenBank/DDBJ whole genome shotgun (WGS) entry which is preliminary data.</text>
</comment>
<keyword evidence="5 8" id="KW-1133">Transmembrane helix</keyword>
<dbReference type="GO" id="GO:0016020">
    <property type="term" value="C:membrane"/>
    <property type="evidence" value="ECO:0007669"/>
    <property type="project" value="UniProtKB-SubCell"/>
</dbReference>
<comment type="similarity">
    <text evidence="2">Belongs to the major facilitator superfamily. Sugar transporter (TC 2.A.1.1) family.</text>
</comment>
<feature type="transmembrane region" description="Helical" evidence="8">
    <location>
        <begin position="445"/>
        <end position="464"/>
    </location>
</feature>
<evidence type="ECO:0000313" key="10">
    <source>
        <dbReference type="EMBL" id="KAF2087342.1"/>
    </source>
</evidence>
<reference evidence="10" key="1">
    <citation type="journal article" date="2020" name="Stud. Mycol.">
        <title>101 Dothideomycetes genomes: a test case for predicting lifestyles and emergence of pathogens.</title>
        <authorList>
            <person name="Haridas S."/>
            <person name="Albert R."/>
            <person name="Binder M."/>
            <person name="Bloem J."/>
            <person name="Labutti K."/>
            <person name="Salamov A."/>
            <person name="Andreopoulos B."/>
            <person name="Baker S."/>
            <person name="Barry K."/>
            <person name="Bills G."/>
            <person name="Bluhm B."/>
            <person name="Cannon C."/>
            <person name="Castanera R."/>
            <person name="Culley D."/>
            <person name="Daum C."/>
            <person name="Ezra D."/>
            <person name="Gonzalez J."/>
            <person name="Henrissat B."/>
            <person name="Kuo A."/>
            <person name="Liang C."/>
            <person name="Lipzen A."/>
            <person name="Lutzoni F."/>
            <person name="Magnuson J."/>
            <person name="Mondo S."/>
            <person name="Nolan M."/>
            <person name="Ohm R."/>
            <person name="Pangilinan J."/>
            <person name="Park H.-J."/>
            <person name="Ramirez L."/>
            <person name="Alfaro M."/>
            <person name="Sun H."/>
            <person name="Tritt A."/>
            <person name="Yoshinaga Y."/>
            <person name="Zwiers L.-H."/>
            <person name="Turgeon B."/>
            <person name="Goodwin S."/>
            <person name="Spatafora J."/>
            <person name="Crous P."/>
            <person name="Grigoriev I."/>
        </authorList>
    </citation>
    <scope>NUCLEOTIDE SEQUENCE</scope>
    <source>
        <strain evidence="10">CBS 121410</strain>
    </source>
</reference>
<feature type="transmembrane region" description="Helical" evidence="8">
    <location>
        <begin position="123"/>
        <end position="140"/>
    </location>
</feature>
<dbReference type="InterPro" id="IPR036259">
    <property type="entry name" value="MFS_trans_sf"/>
</dbReference>
<dbReference type="PANTHER" id="PTHR48022">
    <property type="entry name" value="PLASTIDIC GLUCOSE TRANSPORTER 4"/>
    <property type="match status" value="1"/>
</dbReference>
<dbReference type="InterPro" id="IPR020846">
    <property type="entry name" value="MFS_dom"/>
</dbReference>
<keyword evidence="6 8" id="KW-0472">Membrane</keyword>
<dbReference type="InterPro" id="IPR003663">
    <property type="entry name" value="Sugar/inositol_transpt"/>
</dbReference>
<feature type="transmembrane region" description="Helical" evidence="8">
    <location>
        <begin position="183"/>
        <end position="204"/>
    </location>
</feature>
<feature type="domain" description="Major facilitator superfamily (MFS) profile" evidence="9">
    <location>
        <begin position="15"/>
        <end position="468"/>
    </location>
</feature>
<evidence type="ECO:0000256" key="3">
    <source>
        <dbReference type="ARBA" id="ARBA00022448"/>
    </source>
</evidence>
<dbReference type="Pfam" id="PF00083">
    <property type="entry name" value="Sugar_tr"/>
    <property type="match status" value="1"/>
</dbReference>
<feature type="transmembrane region" description="Helical" evidence="8">
    <location>
        <begin position="316"/>
        <end position="336"/>
    </location>
</feature>
<dbReference type="GO" id="GO:0005351">
    <property type="term" value="F:carbohydrate:proton symporter activity"/>
    <property type="evidence" value="ECO:0007669"/>
    <property type="project" value="TreeGrafter"/>
</dbReference>
<proteinExistence type="inferred from homology"/>
<evidence type="ECO:0000259" key="9">
    <source>
        <dbReference type="PROSITE" id="PS50850"/>
    </source>
</evidence>
<feature type="transmembrane region" description="Helical" evidence="8">
    <location>
        <begin position="415"/>
        <end position="433"/>
    </location>
</feature>
<feature type="compositionally biased region" description="Basic and acidic residues" evidence="7">
    <location>
        <begin position="515"/>
        <end position="530"/>
    </location>
</feature>
<protein>
    <submittedName>
        <fullName evidence="10">General substrate transporter</fullName>
    </submittedName>
</protein>
<feature type="transmembrane region" description="Helical" evidence="8">
    <location>
        <begin position="381"/>
        <end position="403"/>
    </location>
</feature>
<feature type="transmembrane region" description="Helical" evidence="8">
    <location>
        <begin position="152"/>
        <end position="177"/>
    </location>
</feature>